<keyword evidence="1" id="KW-1133">Transmembrane helix</keyword>
<proteinExistence type="predicted"/>
<dbReference type="Pfam" id="PF09715">
    <property type="entry name" value="Plasmod_dom_1"/>
    <property type="match status" value="1"/>
</dbReference>
<keyword evidence="1" id="KW-0472">Membrane</keyword>
<feature type="transmembrane region" description="Helical" evidence="1">
    <location>
        <begin position="46"/>
        <end position="64"/>
    </location>
</feature>
<dbReference type="NCBIfam" id="TIGR01519">
    <property type="entry name" value="plasmod_dom_1"/>
    <property type="match status" value="1"/>
</dbReference>
<feature type="transmembrane region" description="Helical" evidence="1">
    <location>
        <begin position="213"/>
        <end position="232"/>
    </location>
</feature>
<dbReference type="AlphaFoldDB" id="A0A2P9DCI3"/>
<evidence type="ECO:0000313" key="2">
    <source>
        <dbReference type="EMBL" id="SOV78747.1"/>
    </source>
</evidence>
<evidence type="ECO:0000313" key="3">
    <source>
        <dbReference type="Proteomes" id="UP000240500"/>
    </source>
</evidence>
<dbReference type="OrthoDB" id="377751at2759"/>
<dbReference type="Proteomes" id="UP000240500">
    <property type="component" value="Chromosome 9"/>
</dbReference>
<name>A0A2P9DCI3_PLARE</name>
<organism evidence="2 3">
    <name type="scientific">Plasmodium reichenowi</name>
    <dbReference type="NCBI Taxonomy" id="5854"/>
    <lineage>
        <taxon>Eukaryota</taxon>
        <taxon>Sar</taxon>
        <taxon>Alveolata</taxon>
        <taxon>Apicomplexa</taxon>
        <taxon>Aconoidasida</taxon>
        <taxon>Haemosporida</taxon>
        <taxon>Plasmodiidae</taxon>
        <taxon>Plasmodium</taxon>
        <taxon>Plasmodium (Laverania)</taxon>
    </lineage>
</organism>
<keyword evidence="1" id="KW-0812">Transmembrane</keyword>
<protein>
    <submittedName>
        <fullName evidence="2">Uncharacterized protein</fullName>
    </submittedName>
</protein>
<dbReference type="InterPro" id="IPR006410">
    <property type="entry name" value="CHP01519_PLAF7"/>
</dbReference>
<dbReference type="EMBL" id="LT969572">
    <property type="protein sequence ID" value="SOV78747.1"/>
    <property type="molecule type" value="Genomic_DNA"/>
</dbReference>
<reference evidence="2 3" key="1">
    <citation type="submission" date="2016-09" db="EMBL/GenBank/DDBJ databases">
        <authorList>
            <consortium name="Pathogen Informatics"/>
        </authorList>
    </citation>
    <scope>NUCLEOTIDE SEQUENCE [LARGE SCALE GENOMIC DNA]</scope>
</reference>
<dbReference type="VEuPathDB" id="PlasmoDB:PRG01_0909400"/>
<gene>
    <name evidence="2" type="ORF">PRG01_0909400</name>
</gene>
<evidence type="ECO:0000256" key="1">
    <source>
        <dbReference type="SAM" id="Phobius"/>
    </source>
</evidence>
<sequence>MLIKNCSSTKNKITNNRYPNDIHHVPEHEKMNISINYNIFNKIHKYLLFIKYLLLSHLIIFLCINNKNNHKKYFYDKFVYKNETFNPLKNRSLAEFHVNNDYSNLNCASKNTSNLRGKNINKNDRQNKNNIKEDMISNDNISDTSISKPKNLEDLIFKKRREEAHLNEGKDLSCFDKIKCFFGIFDDFFIDKMVDYSVQKKDSLSLKFIKENIILHAMAFSPYSFAFLPYIFNRMNFFDINHGKKKKKDILHIKEDKKELYGVK</sequence>
<accession>A0A2P9DCI3</accession>